<dbReference type="Proteomes" id="UP001152519">
    <property type="component" value="Unassembled WGS sequence"/>
</dbReference>
<dbReference type="AlphaFoldDB" id="A0A9W4GT31"/>
<protein>
    <submittedName>
        <fullName evidence="4">Protein-tyrosine phosphatase</fullName>
    </submittedName>
</protein>
<dbReference type="PANTHER" id="PTHR31126:SF1">
    <property type="entry name" value="TYROSINE SPECIFIC PROTEIN PHOSPHATASES DOMAIN-CONTAINING PROTEIN"/>
    <property type="match status" value="1"/>
</dbReference>
<dbReference type="InterPro" id="IPR029021">
    <property type="entry name" value="Prot-tyrosine_phosphatase-like"/>
</dbReference>
<name>A0A9W4GT31_9ACTN</name>
<evidence type="ECO:0000313" key="4">
    <source>
        <dbReference type="EMBL" id="CAG6396566.1"/>
    </source>
</evidence>
<dbReference type="InterPro" id="IPR000387">
    <property type="entry name" value="Tyr_Pase_dom"/>
</dbReference>
<feature type="domain" description="Tyrosine specific protein phosphatases" evidence="2">
    <location>
        <begin position="110"/>
        <end position="180"/>
    </location>
</feature>
<dbReference type="SUPFAM" id="SSF52799">
    <property type="entry name" value="(Phosphotyrosine protein) phosphatases II"/>
    <property type="match status" value="1"/>
</dbReference>
<comment type="similarity">
    <text evidence="1">Belongs to the protein-tyrosine phosphatase family.</text>
</comment>
<proteinExistence type="inferred from homology"/>
<keyword evidence="5" id="KW-1185">Reference proteome</keyword>
<sequence>MRSMSRHITFQRLHNFRDLGGYPTADGQVVRWGRLYRSDSLGKLAGADWDRFLGLGVSAVIDLRYPWEIDAKGRVPEHPALAYHNLSIEHRPYDQPSLGPEVETGPFLAERFMEVAEDGVKELRAALDVIAAPDAGPVVFHCASGKDRTGQLAALVLALLGVPDDVIVEDFTLTELATERLLADWSAEHGGASPRWPGYGRAPAEVMRLFLAAMTQTYGSLQAYAAEQLGVDAEQVAALRRNLLEPALAFRRADEADLPVLVGLRDAAARWQLARGIDQWHPGELGEDHFRARLADGEVWIATLGPGGPVAGAWELWWQDPAAWGTREGAAGYVHRLMTARDTAPPGTGRRLLAQAERRIAEAGLPLCRLDCLADNAALRAYYQAAGYEVVGEQSAKSGARKATYAVTLLEKRLTPQL</sequence>
<evidence type="ECO:0000256" key="1">
    <source>
        <dbReference type="ARBA" id="ARBA00009580"/>
    </source>
</evidence>
<dbReference type="InterPro" id="IPR000182">
    <property type="entry name" value="GNAT_dom"/>
</dbReference>
<dbReference type="Gene3D" id="3.40.630.30">
    <property type="match status" value="1"/>
</dbReference>
<accession>A0A9W4GT31</accession>
<evidence type="ECO:0000259" key="3">
    <source>
        <dbReference type="PROSITE" id="PS51186"/>
    </source>
</evidence>
<dbReference type="PROSITE" id="PS51186">
    <property type="entry name" value="GNAT"/>
    <property type="match status" value="1"/>
</dbReference>
<gene>
    <name evidence="4" type="ORF">SCOCK_420067</name>
</gene>
<dbReference type="EMBL" id="CAJSLV010000073">
    <property type="protein sequence ID" value="CAG6396566.1"/>
    <property type="molecule type" value="Genomic_DNA"/>
</dbReference>
<dbReference type="InterPro" id="IPR016181">
    <property type="entry name" value="Acyl_CoA_acyltransferase"/>
</dbReference>
<dbReference type="PANTHER" id="PTHR31126">
    <property type="entry name" value="TYROSINE-PROTEIN PHOSPHATASE"/>
    <property type="match status" value="1"/>
</dbReference>
<dbReference type="GO" id="GO:0004721">
    <property type="term" value="F:phosphoprotein phosphatase activity"/>
    <property type="evidence" value="ECO:0007669"/>
    <property type="project" value="InterPro"/>
</dbReference>
<dbReference type="PROSITE" id="PS50056">
    <property type="entry name" value="TYR_PHOSPHATASE_2"/>
    <property type="match status" value="1"/>
</dbReference>
<feature type="domain" description="N-acetyltransferase" evidence="3">
    <location>
        <begin position="248"/>
        <end position="411"/>
    </location>
</feature>
<dbReference type="SUPFAM" id="SSF55729">
    <property type="entry name" value="Acyl-CoA N-acyltransferases (Nat)"/>
    <property type="match status" value="1"/>
</dbReference>
<dbReference type="Gene3D" id="3.90.190.10">
    <property type="entry name" value="Protein tyrosine phosphatase superfamily"/>
    <property type="match status" value="1"/>
</dbReference>
<evidence type="ECO:0000259" key="2">
    <source>
        <dbReference type="PROSITE" id="PS50056"/>
    </source>
</evidence>
<organism evidence="4 5">
    <name type="scientific">Actinacidiphila cocklensis</name>
    <dbReference type="NCBI Taxonomy" id="887465"/>
    <lineage>
        <taxon>Bacteria</taxon>
        <taxon>Bacillati</taxon>
        <taxon>Actinomycetota</taxon>
        <taxon>Actinomycetes</taxon>
        <taxon>Kitasatosporales</taxon>
        <taxon>Streptomycetaceae</taxon>
        <taxon>Actinacidiphila</taxon>
    </lineage>
</organism>
<dbReference type="InterPro" id="IPR026893">
    <property type="entry name" value="Tyr/Ser_Pase_IphP-type"/>
</dbReference>
<dbReference type="GO" id="GO:0016747">
    <property type="term" value="F:acyltransferase activity, transferring groups other than amino-acyl groups"/>
    <property type="evidence" value="ECO:0007669"/>
    <property type="project" value="InterPro"/>
</dbReference>
<dbReference type="PROSITE" id="PS00383">
    <property type="entry name" value="TYR_PHOSPHATASE_1"/>
    <property type="match status" value="1"/>
</dbReference>
<comment type="caution">
    <text evidence="4">The sequence shown here is derived from an EMBL/GenBank/DDBJ whole genome shotgun (WGS) entry which is preliminary data.</text>
</comment>
<dbReference type="InterPro" id="IPR016130">
    <property type="entry name" value="Tyr_Pase_AS"/>
</dbReference>
<dbReference type="Pfam" id="PF00583">
    <property type="entry name" value="Acetyltransf_1"/>
    <property type="match status" value="1"/>
</dbReference>
<dbReference type="Pfam" id="PF13350">
    <property type="entry name" value="Y_phosphatase3"/>
    <property type="match status" value="1"/>
</dbReference>
<reference evidence="4" key="1">
    <citation type="submission" date="2021-05" db="EMBL/GenBank/DDBJ databases">
        <authorList>
            <person name="Arsene-Ploetze F."/>
        </authorList>
    </citation>
    <scope>NUCLEOTIDE SEQUENCE</scope>
    <source>
        <strain evidence="4">DSM 42138</strain>
    </source>
</reference>
<evidence type="ECO:0000313" key="5">
    <source>
        <dbReference type="Proteomes" id="UP001152519"/>
    </source>
</evidence>